<organism evidence="1 2">
    <name type="scientific">Garciella nitratireducens DSM 15102</name>
    <dbReference type="NCBI Taxonomy" id="1121911"/>
    <lineage>
        <taxon>Bacteria</taxon>
        <taxon>Bacillati</taxon>
        <taxon>Bacillota</taxon>
        <taxon>Clostridia</taxon>
        <taxon>Eubacteriales</taxon>
        <taxon>Eubacteriaceae</taxon>
        <taxon>Garciella</taxon>
    </lineage>
</organism>
<dbReference type="EMBL" id="FUWV01000001">
    <property type="protein sequence ID" value="SJZ32829.1"/>
    <property type="molecule type" value="Genomic_DNA"/>
</dbReference>
<evidence type="ECO:0000313" key="2">
    <source>
        <dbReference type="Proteomes" id="UP000196365"/>
    </source>
</evidence>
<protein>
    <submittedName>
        <fullName evidence="1">YqzL-like protein</fullName>
    </submittedName>
</protein>
<gene>
    <name evidence="1" type="ORF">SAMN02745973_00024</name>
</gene>
<sequence length="92" mass="11323">MFLKIYFFIRLKIPNYTGYRFIVPGYPKYIFGKGDEINMKKLFWKCFFETGKIDMYLLYKEYEKEEKTKQIYQIDDQTQSFQSSNHRKGWIG</sequence>
<dbReference type="Pfam" id="PF14006">
    <property type="entry name" value="YqzL"/>
    <property type="match status" value="1"/>
</dbReference>
<evidence type="ECO:0000313" key="1">
    <source>
        <dbReference type="EMBL" id="SJZ32829.1"/>
    </source>
</evidence>
<dbReference type="Proteomes" id="UP000196365">
    <property type="component" value="Unassembled WGS sequence"/>
</dbReference>
<reference evidence="1 2" key="1">
    <citation type="submission" date="2017-02" db="EMBL/GenBank/DDBJ databases">
        <authorList>
            <person name="Peterson S.W."/>
        </authorList>
    </citation>
    <scope>NUCLEOTIDE SEQUENCE [LARGE SCALE GENOMIC DNA]</scope>
    <source>
        <strain evidence="1 2">DSM 15102</strain>
    </source>
</reference>
<dbReference type="InterPro" id="IPR025617">
    <property type="entry name" value="YqzL"/>
</dbReference>
<keyword evidence="2" id="KW-1185">Reference proteome</keyword>
<proteinExistence type="predicted"/>
<dbReference type="AlphaFoldDB" id="A0A1T4JRR6"/>
<accession>A0A1T4JRR6</accession>
<name>A0A1T4JRR6_9FIRM</name>